<evidence type="ECO:0000313" key="6">
    <source>
        <dbReference type="Proteomes" id="UP000224080"/>
    </source>
</evidence>
<dbReference type="Gene3D" id="3.40.50.720">
    <property type="entry name" value="NAD(P)-binding Rossmann-like Domain"/>
    <property type="match status" value="1"/>
</dbReference>
<dbReference type="Pfam" id="PF00106">
    <property type="entry name" value="adh_short"/>
    <property type="match status" value="1"/>
</dbReference>
<dbReference type="PRINTS" id="PR00081">
    <property type="entry name" value="GDHRDH"/>
</dbReference>
<reference evidence="5 6" key="1">
    <citation type="submission" date="2017-10" db="EMBL/GenBank/DDBJ databases">
        <title>Comparative genomics in systemic dimorphic fungi from Ajellomycetaceae.</title>
        <authorList>
            <person name="Munoz J.F."/>
            <person name="Mcewen J.G."/>
            <person name="Clay O.K."/>
            <person name="Cuomo C.A."/>
        </authorList>
    </citation>
    <scope>NUCLEOTIDE SEQUENCE [LARGE SCALE GENOMIC DNA]</scope>
    <source>
        <strain evidence="5 6">UAMH130</strain>
    </source>
</reference>
<dbReference type="InterPro" id="IPR051911">
    <property type="entry name" value="SDR_oxidoreductase"/>
</dbReference>
<name>A0A2B7WUM5_9EURO</name>
<evidence type="ECO:0000256" key="2">
    <source>
        <dbReference type="ARBA" id="ARBA00022857"/>
    </source>
</evidence>
<evidence type="ECO:0000256" key="4">
    <source>
        <dbReference type="RuleBase" id="RU000363"/>
    </source>
</evidence>
<gene>
    <name evidence="5" type="ORF">GX51_05971</name>
</gene>
<dbReference type="PROSITE" id="PS00061">
    <property type="entry name" value="ADH_SHORT"/>
    <property type="match status" value="1"/>
</dbReference>
<keyword evidence="2" id="KW-0521">NADP</keyword>
<dbReference type="PANTHER" id="PTHR43976:SF16">
    <property type="entry name" value="SHORT-CHAIN DEHYDROGENASE_REDUCTASE FAMILY PROTEIN"/>
    <property type="match status" value="1"/>
</dbReference>
<dbReference type="InterPro" id="IPR020904">
    <property type="entry name" value="Sc_DH/Rdtase_CS"/>
</dbReference>
<comment type="similarity">
    <text evidence="1 4">Belongs to the short-chain dehydrogenases/reductases (SDR) family.</text>
</comment>
<comment type="caution">
    <text evidence="5">The sequence shown here is derived from an EMBL/GenBank/DDBJ whole genome shotgun (WGS) entry which is preliminary data.</text>
</comment>
<dbReference type="Proteomes" id="UP000224080">
    <property type="component" value="Unassembled WGS sequence"/>
</dbReference>
<dbReference type="PANTHER" id="PTHR43976">
    <property type="entry name" value="SHORT CHAIN DEHYDROGENASE"/>
    <property type="match status" value="1"/>
</dbReference>
<sequence>MSRVWLITGCSSGFGREIALAAARNGDRVVATARDISKIEDLEQKHPQLIIRKRLDVLDRDEQMRDTIKDIIDQVGKVDVLVNNAGYILEGAIEECSSEEVQMHFSTNVFGQLNVLRAVIPYMRARRSGTIANMGSMVAWTGTPSTGLYSATKAAVAMYTESLRAEVAPFNIDVTCIEPGTFRTNFLQNGHRIVAKSRIPELAPVTDRIKDALDAYDKKQPGDPQKGAEVIVQALTKTGVCEGRTLPARLALGKDAVAAIGQSISRNKKDLDDWADIVSTTNCSDAD</sequence>
<accession>A0A2B7WUM5</accession>
<organism evidence="5 6">
    <name type="scientific">Blastomyces parvus</name>
    <dbReference type="NCBI Taxonomy" id="2060905"/>
    <lineage>
        <taxon>Eukaryota</taxon>
        <taxon>Fungi</taxon>
        <taxon>Dikarya</taxon>
        <taxon>Ascomycota</taxon>
        <taxon>Pezizomycotina</taxon>
        <taxon>Eurotiomycetes</taxon>
        <taxon>Eurotiomycetidae</taxon>
        <taxon>Onygenales</taxon>
        <taxon>Ajellomycetaceae</taxon>
        <taxon>Blastomyces</taxon>
    </lineage>
</organism>
<dbReference type="CDD" id="cd05374">
    <property type="entry name" value="17beta-HSD-like_SDR_c"/>
    <property type="match status" value="1"/>
</dbReference>
<proteinExistence type="inferred from homology"/>
<keyword evidence="3" id="KW-0560">Oxidoreductase</keyword>
<evidence type="ECO:0000256" key="1">
    <source>
        <dbReference type="ARBA" id="ARBA00006484"/>
    </source>
</evidence>
<evidence type="ECO:0000313" key="5">
    <source>
        <dbReference type="EMBL" id="PGH00158.1"/>
    </source>
</evidence>
<dbReference type="STRING" id="2060905.A0A2B7WUM5"/>
<dbReference type="OrthoDB" id="1274115at2759"/>
<dbReference type="InterPro" id="IPR002347">
    <property type="entry name" value="SDR_fam"/>
</dbReference>
<protein>
    <submittedName>
        <fullName evidence="5">Uncharacterized protein</fullName>
    </submittedName>
</protein>
<dbReference type="AlphaFoldDB" id="A0A2B7WUM5"/>
<keyword evidence="6" id="KW-1185">Reference proteome</keyword>
<dbReference type="EMBL" id="PDNC01000090">
    <property type="protein sequence ID" value="PGH00158.1"/>
    <property type="molecule type" value="Genomic_DNA"/>
</dbReference>
<dbReference type="GO" id="GO:0016491">
    <property type="term" value="F:oxidoreductase activity"/>
    <property type="evidence" value="ECO:0007669"/>
    <property type="project" value="UniProtKB-KW"/>
</dbReference>
<dbReference type="SUPFAM" id="SSF51735">
    <property type="entry name" value="NAD(P)-binding Rossmann-fold domains"/>
    <property type="match status" value="1"/>
</dbReference>
<dbReference type="InterPro" id="IPR036291">
    <property type="entry name" value="NAD(P)-bd_dom_sf"/>
</dbReference>
<dbReference type="PRINTS" id="PR00080">
    <property type="entry name" value="SDRFAMILY"/>
</dbReference>
<evidence type="ECO:0000256" key="3">
    <source>
        <dbReference type="ARBA" id="ARBA00023002"/>
    </source>
</evidence>